<evidence type="ECO:0000313" key="4">
    <source>
        <dbReference type="Proteomes" id="UP001358417"/>
    </source>
</evidence>
<dbReference type="RefSeq" id="XP_064706628.1">
    <property type="nucleotide sequence ID" value="XM_064845774.1"/>
</dbReference>
<dbReference type="GO" id="GO:0020037">
    <property type="term" value="F:heme binding"/>
    <property type="evidence" value="ECO:0007669"/>
    <property type="project" value="InterPro"/>
</dbReference>
<evidence type="ECO:0000256" key="1">
    <source>
        <dbReference type="PIRSR" id="PIRSR602401-1"/>
    </source>
</evidence>
<evidence type="ECO:0008006" key="5">
    <source>
        <dbReference type="Google" id="ProtNLM"/>
    </source>
</evidence>
<dbReference type="EMBL" id="JAVRRD010000012">
    <property type="protein sequence ID" value="KAK5053186.1"/>
    <property type="molecule type" value="Genomic_DNA"/>
</dbReference>
<dbReference type="PRINTS" id="PR00385">
    <property type="entry name" value="P450"/>
</dbReference>
<dbReference type="InterPro" id="IPR001128">
    <property type="entry name" value="Cyt_P450"/>
</dbReference>
<protein>
    <recommendedName>
        <fullName evidence="5">Cytochrome P450</fullName>
    </recommendedName>
</protein>
<dbReference type="CDD" id="cd11060">
    <property type="entry name" value="CYP57A1-like"/>
    <property type="match status" value="1"/>
</dbReference>
<dbReference type="Proteomes" id="UP001358417">
    <property type="component" value="Unassembled WGS sequence"/>
</dbReference>
<keyword evidence="4" id="KW-1185">Reference proteome</keyword>
<evidence type="ECO:0000256" key="2">
    <source>
        <dbReference type="SAM" id="Phobius"/>
    </source>
</evidence>
<keyword evidence="2" id="KW-1133">Transmembrane helix</keyword>
<dbReference type="GO" id="GO:0004497">
    <property type="term" value="F:monooxygenase activity"/>
    <property type="evidence" value="ECO:0007669"/>
    <property type="project" value="InterPro"/>
</dbReference>
<proteinExistence type="predicted"/>
<dbReference type="AlphaFoldDB" id="A0AAV9NAM4"/>
<feature type="transmembrane region" description="Helical" evidence="2">
    <location>
        <begin position="13"/>
        <end position="35"/>
    </location>
</feature>
<comment type="caution">
    <text evidence="3">The sequence shown here is derived from an EMBL/GenBank/DDBJ whole genome shotgun (WGS) entry which is preliminary data.</text>
</comment>
<dbReference type="Pfam" id="PF00067">
    <property type="entry name" value="p450"/>
    <property type="match status" value="1"/>
</dbReference>
<dbReference type="GeneID" id="89970372"/>
<gene>
    <name evidence="3" type="ORF">LTR84_002160</name>
</gene>
<dbReference type="InterPro" id="IPR036396">
    <property type="entry name" value="Cyt_P450_sf"/>
</dbReference>
<keyword evidence="2" id="KW-0472">Membrane</keyword>
<dbReference type="GO" id="GO:0005506">
    <property type="term" value="F:iron ion binding"/>
    <property type="evidence" value="ECO:0007669"/>
    <property type="project" value="InterPro"/>
</dbReference>
<dbReference type="GO" id="GO:0016705">
    <property type="term" value="F:oxidoreductase activity, acting on paired donors, with incorporation or reduction of molecular oxygen"/>
    <property type="evidence" value="ECO:0007669"/>
    <property type="project" value="InterPro"/>
</dbReference>
<dbReference type="PANTHER" id="PTHR24305:SF168">
    <property type="entry name" value="P450, PUTATIVE (EUROFUNG)-RELATED"/>
    <property type="match status" value="1"/>
</dbReference>
<comment type="cofactor">
    <cofactor evidence="1">
        <name>heme</name>
        <dbReference type="ChEBI" id="CHEBI:30413"/>
    </cofactor>
</comment>
<dbReference type="PANTHER" id="PTHR24305">
    <property type="entry name" value="CYTOCHROME P450"/>
    <property type="match status" value="1"/>
</dbReference>
<dbReference type="Gene3D" id="1.10.630.10">
    <property type="entry name" value="Cytochrome P450"/>
    <property type="match status" value="1"/>
</dbReference>
<keyword evidence="1" id="KW-0349">Heme</keyword>
<dbReference type="InterPro" id="IPR050121">
    <property type="entry name" value="Cytochrome_P450_monoxygenase"/>
</dbReference>
<dbReference type="PRINTS" id="PR00463">
    <property type="entry name" value="EP450I"/>
</dbReference>
<evidence type="ECO:0000313" key="3">
    <source>
        <dbReference type="EMBL" id="KAK5053186.1"/>
    </source>
</evidence>
<dbReference type="InterPro" id="IPR002401">
    <property type="entry name" value="Cyt_P450_E_grp-I"/>
</dbReference>
<dbReference type="SUPFAM" id="SSF48264">
    <property type="entry name" value="Cytochrome P450"/>
    <property type="match status" value="1"/>
</dbReference>
<reference evidence="3 4" key="1">
    <citation type="submission" date="2023-08" db="EMBL/GenBank/DDBJ databases">
        <title>Black Yeasts Isolated from many extreme environments.</title>
        <authorList>
            <person name="Coleine C."/>
            <person name="Stajich J.E."/>
            <person name="Selbmann L."/>
        </authorList>
    </citation>
    <scope>NUCLEOTIDE SEQUENCE [LARGE SCALE GENOMIC DNA]</scope>
    <source>
        <strain evidence="3 4">CCFEE 5792</strain>
    </source>
</reference>
<keyword evidence="1" id="KW-0408">Iron</keyword>
<keyword evidence="2" id="KW-0812">Transmembrane</keyword>
<name>A0AAV9NAM4_9EURO</name>
<feature type="binding site" description="axial binding residue" evidence="1">
    <location>
        <position position="456"/>
    </location>
    <ligand>
        <name>heme</name>
        <dbReference type="ChEBI" id="CHEBI:30413"/>
    </ligand>
    <ligandPart>
        <name>Fe</name>
        <dbReference type="ChEBI" id="CHEBI:18248"/>
    </ligandPart>
</feature>
<organism evidence="3 4">
    <name type="scientific">Exophiala bonariae</name>
    <dbReference type="NCBI Taxonomy" id="1690606"/>
    <lineage>
        <taxon>Eukaryota</taxon>
        <taxon>Fungi</taxon>
        <taxon>Dikarya</taxon>
        <taxon>Ascomycota</taxon>
        <taxon>Pezizomycotina</taxon>
        <taxon>Eurotiomycetes</taxon>
        <taxon>Chaetothyriomycetidae</taxon>
        <taxon>Chaetothyriales</taxon>
        <taxon>Herpotrichiellaceae</taxon>
        <taxon>Exophiala</taxon>
    </lineage>
</organism>
<keyword evidence="1" id="KW-0479">Metal-binding</keyword>
<sequence length="512" mass="58494">MDQIQSVPGLKEIFITISETWHFILPLSLLTYYVVSTTRSYLRLRHFKGPPLAGLSSLWMIQSAVRNRTYLSLSEACDKYGPIARVGPNTLVTSDEDLIRKMCAVRSTYSRGDWYRAFKFDADRENLFSEPDEEKHIRMRNRVTAGYSGKDNPDLELDIDRVLWSLFDLIKRKYISAGSKLKPMDFANTMQYFTLDVITSLTLSEPFGWVKEDKDMYAYVKTMENSMPAMIFMSAVPILSKLMRIPAVQRAVLPTVKDRVGMGKIKAVTRDIIARRFGENKETKADMTQSFIKHGLTQAEIGDENLLQILAGSDTTATILRSGLFHIISNPRVYARLQTECDAADVPLTEIVSHRRALDLPFLNACVKEALRYHPAATGLLPRKVGPEGDVHNGIYLPPGTEIGMCTWNIYRKNVAAYGADAGLFRPERWLEADAETMAKMERSHDLVFGHGKYRCMGEKIAKIELLKTMFELMRRFDFSFVDPTKPMRSVNYGLWIQKDMWLRVEEHVKLP</sequence>
<accession>A0AAV9NAM4</accession>